<comment type="function">
    <text evidence="13">The RuvA-RuvB-RuvC complex processes Holliday junction (HJ) DNA during genetic recombination and DNA repair. Endonuclease that resolves HJ intermediates. Cleaves cruciform DNA by making single-stranded nicks across the HJ at symmetrical positions within the homologous arms, yielding a 5'-phosphate and a 3'-hydroxyl group; requires a central core of homology in the junction. The consensus cleavage sequence is 5'-(A/T)TT(C/G)-3'. Cleavage occurs on the 3'-side of the TT dinucleotide at the point of strand exchange. HJ branch migration catalyzed by RuvA-RuvB allows RuvC to scan DNA until it finds its consensus sequence, where it cleaves and resolves the cruciform DNA.</text>
</comment>
<reference evidence="15 16" key="1">
    <citation type="submission" date="2017-02" db="EMBL/GenBank/DDBJ databases">
        <title>Genomic diversity within the haloalkaliphilic genus Thioalkalivibrio.</title>
        <authorList>
            <person name="Ahn A.-C."/>
            <person name="Meier-Kolthoff J."/>
            <person name="Overmars L."/>
            <person name="Richter M."/>
            <person name="Woyke T."/>
            <person name="Sorokin D.Y."/>
            <person name="Muyzer G."/>
        </authorList>
    </citation>
    <scope>NUCLEOTIDE SEQUENCE [LARGE SCALE GENOMIC DNA]</scope>
    <source>
        <strain evidence="15 16">ALJD</strain>
    </source>
</reference>
<dbReference type="GO" id="GO:0006310">
    <property type="term" value="P:DNA recombination"/>
    <property type="evidence" value="ECO:0007669"/>
    <property type="project" value="UniProtKB-UniRule"/>
</dbReference>
<keyword evidence="6 13" id="KW-0227">DNA damage</keyword>
<dbReference type="InterPro" id="IPR012337">
    <property type="entry name" value="RNaseH-like_sf"/>
</dbReference>
<keyword evidence="9 13" id="KW-0238">DNA-binding</keyword>
<comment type="subunit">
    <text evidence="13">Homodimer which binds Holliday junction (HJ) DNA. The HJ becomes 2-fold symmetrical on binding to RuvC with unstacked arms; it has a different conformation from HJ DNA in complex with RuvA. In the full resolvosome a probable DNA-RuvA(4)-RuvB(12)-RuvC(2) complex forms which resolves the HJ.</text>
</comment>
<accession>A0A1V3NKN1</accession>
<evidence type="ECO:0000256" key="4">
    <source>
        <dbReference type="ARBA" id="ARBA00022723"/>
    </source>
</evidence>
<comment type="cofactor">
    <cofactor evidence="13">
        <name>Mg(2+)</name>
        <dbReference type="ChEBI" id="CHEBI:18420"/>
    </cofactor>
    <text evidence="13">Binds 2 Mg(2+) ion per subunit.</text>
</comment>
<evidence type="ECO:0000256" key="10">
    <source>
        <dbReference type="ARBA" id="ARBA00023172"/>
    </source>
</evidence>
<dbReference type="PANTHER" id="PTHR30194:SF3">
    <property type="entry name" value="CROSSOVER JUNCTION ENDODEOXYRIBONUCLEASE RUVC"/>
    <property type="match status" value="1"/>
</dbReference>
<dbReference type="InterPro" id="IPR020563">
    <property type="entry name" value="X-over_junc_endoDNase_Mg_BS"/>
</dbReference>
<name>A0A1V3NKN1_9GAMM</name>
<keyword evidence="2 13" id="KW-0963">Cytoplasm</keyword>
<dbReference type="InterPro" id="IPR036397">
    <property type="entry name" value="RNaseH_sf"/>
</dbReference>
<protein>
    <recommendedName>
        <fullName evidence="13 14">Crossover junction endodeoxyribonuclease RuvC</fullName>
        <ecNumber evidence="13 14">3.1.21.10</ecNumber>
    </recommendedName>
    <alternativeName>
        <fullName evidence="13">Holliday junction nuclease RuvC</fullName>
    </alternativeName>
    <alternativeName>
        <fullName evidence="13">Holliday junction resolvase RuvC</fullName>
    </alternativeName>
</protein>
<feature type="binding site" evidence="13">
    <location>
        <position position="7"/>
    </location>
    <ligand>
        <name>Mg(2+)</name>
        <dbReference type="ChEBI" id="CHEBI:18420"/>
        <label>1</label>
    </ligand>
</feature>
<keyword evidence="11 13" id="KW-0234">DNA repair</keyword>
<proteinExistence type="inferred from homology"/>
<dbReference type="AlphaFoldDB" id="A0A1V3NKN1"/>
<evidence type="ECO:0000256" key="2">
    <source>
        <dbReference type="ARBA" id="ARBA00022490"/>
    </source>
</evidence>
<dbReference type="NCBIfam" id="TIGR00228">
    <property type="entry name" value="ruvC"/>
    <property type="match status" value="1"/>
</dbReference>
<evidence type="ECO:0000256" key="14">
    <source>
        <dbReference type="NCBIfam" id="TIGR00228"/>
    </source>
</evidence>
<dbReference type="HAMAP" id="MF_00034">
    <property type="entry name" value="RuvC"/>
    <property type="match status" value="1"/>
</dbReference>
<dbReference type="OrthoDB" id="9805499at2"/>
<keyword evidence="8 13" id="KW-0460">Magnesium</keyword>
<feature type="active site" evidence="13">
    <location>
        <position position="7"/>
    </location>
</feature>
<keyword evidence="5 13" id="KW-0255">Endonuclease</keyword>
<organism evidence="15 16">
    <name type="scientific">Thioalkalivibrio denitrificans</name>
    <dbReference type="NCBI Taxonomy" id="108003"/>
    <lineage>
        <taxon>Bacteria</taxon>
        <taxon>Pseudomonadati</taxon>
        <taxon>Pseudomonadota</taxon>
        <taxon>Gammaproteobacteria</taxon>
        <taxon>Chromatiales</taxon>
        <taxon>Ectothiorhodospiraceae</taxon>
        <taxon>Thioalkalivibrio</taxon>
    </lineage>
</organism>
<dbReference type="InterPro" id="IPR002176">
    <property type="entry name" value="X-over_junc_endoDNase_RuvC"/>
</dbReference>
<evidence type="ECO:0000256" key="7">
    <source>
        <dbReference type="ARBA" id="ARBA00022801"/>
    </source>
</evidence>
<dbReference type="GO" id="GO:0005737">
    <property type="term" value="C:cytoplasm"/>
    <property type="evidence" value="ECO:0007669"/>
    <property type="project" value="UniProtKB-SubCell"/>
</dbReference>
<dbReference type="Pfam" id="PF02075">
    <property type="entry name" value="RuvC"/>
    <property type="match status" value="1"/>
</dbReference>
<dbReference type="RefSeq" id="WP_077278335.1">
    <property type="nucleotide sequence ID" value="NZ_MVBK01000036.1"/>
</dbReference>
<evidence type="ECO:0000256" key="3">
    <source>
        <dbReference type="ARBA" id="ARBA00022722"/>
    </source>
</evidence>
<keyword evidence="4 13" id="KW-0479">Metal-binding</keyword>
<feature type="binding site" evidence="13">
    <location>
        <position position="66"/>
    </location>
    <ligand>
        <name>Mg(2+)</name>
        <dbReference type="ChEBI" id="CHEBI:18420"/>
        <label>2</label>
    </ligand>
</feature>
<dbReference type="EC" id="3.1.21.10" evidence="13 14"/>
<keyword evidence="3 13" id="KW-0540">Nuclease</keyword>
<dbReference type="FunFam" id="3.30.420.10:FF:000002">
    <property type="entry name" value="Crossover junction endodeoxyribonuclease RuvC"/>
    <property type="match status" value="1"/>
</dbReference>
<comment type="subcellular location">
    <subcellularLocation>
        <location evidence="13">Cytoplasm</location>
    </subcellularLocation>
</comment>
<dbReference type="GO" id="GO:0008821">
    <property type="term" value="F:crossover junction DNA endonuclease activity"/>
    <property type="evidence" value="ECO:0007669"/>
    <property type="project" value="UniProtKB-UniRule"/>
</dbReference>
<dbReference type="GO" id="GO:0003677">
    <property type="term" value="F:DNA binding"/>
    <property type="evidence" value="ECO:0007669"/>
    <property type="project" value="UniProtKB-KW"/>
</dbReference>
<keyword evidence="7 13" id="KW-0378">Hydrolase</keyword>
<dbReference type="PANTHER" id="PTHR30194">
    <property type="entry name" value="CROSSOVER JUNCTION ENDODEOXYRIBONUCLEASE RUVC"/>
    <property type="match status" value="1"/>
</dbReference>
<dbReference type="PRINTS" id="PR00696">
    <property type="entry name" value="RSOLVASERUVC"/>
</dbReference>
<dbReference type="SUPFAM" id="SSF53098">
    <property type="entry name" value="Ribonuclease H-like"/>
    <property type="match status" value="1"/>
</dbReference>
<evidence type="ECO:0000256" key="13">
    <source>
        <dbReference type="HAMAP-Rule" id="MF_00034"/>
    </source>
</evidence>
<feature type="binding site" evidence="13">
    <location>
        <position position="138"/>
    </location>
    <ligand>
        <name>Mg(2+)</name>
        <dbReference type="ChEBI" id="CHEBI:18420"/>
        <label>1</label>
    </ligand>
</feature>
<comment type="similarity">
    <text evidence="1 13">Belongs to the RuvC family.</text>
</comment>
<dbReference type="Gene3D" id="3.30.420.10">
    <property type="entry name" value="Ribonuclease H-like superfamily/Ribonuclease H"/>
    <property type="match status" value="1"/>
</dbReference>
<evidence type="ECO:0000256" key="8">
    <source>
        <dbReference type="ARBA" id="ARBA00022842"/>
    </source>
</evidence>
<evidence type="ECO:0000256" key="9">
    <source>
        <dbReference type="ARBA" id="ARBA00023125"/>
    </source>
</evidence>
<dbReference type="GO" id="GO:0048476">
    <property type="term" value="C:Holliday junction resolvase complex"/>
    <property type="evidence" value="ECO:0007669"/>
    <property type="project" value="UniProtKB-UniRule"/>
</dbReference>
<comment type="catalytic activity">
    <reaction evidence="12 13">
        <text>Endonucleolytic cleavage at a junction such as a reciprocal single-stranded crossover between two homologous DNA duplexes (Holliday junction).</text>
        <dbReference type="EC" id="3.1.21.10"/>
    </reaction>
</comment>
<evidence type="ECO:0000256" key="1">
    <source>
        <dbReference type="ARBA" id="ARBA00009518"/>
    </source>
</evidence>
<evidence type="ECO:0000313" key="16">
    <source>
        <dbReference type="Proteomes" id="UP000189462"/>
    </source>
</evidence>
<keyword evidence="10 13" id="KW-0233">DNA recombination</keyword>
<dbReference type="PROSITE" id="PS01321">
    <property type="entry name" value="RUVC"/>
    <property type="match status" value="1"/>
</dbReference>
<evidence type="ECO:0000256" key="5">
    <source>
        <dbReference type="ARBA" id="ARBA00022759"/>
    </source>
</evidence>
<evidence type="ECO:0000256" key="12">
    <source>
        <dbReference type="ARBA" id="ARBA00029354"/>
    </source>
</evidence>
<evidence type="ECO:0000256" key="6">
    <source>
        <dbReference type="ARBA" id="ARBA00022763"/>
    </source>
</evidence>
<evidence type="ECO:0000313" key="15">
    <source>
        <dbReference type="EMBL" id="OOG25610.1"/>
    </source>
</evidence>
<dbReference type="GO" id="GO:0000287">
    <property type="term" value="F:magnesium ion binding"/>
    <property type="evidence" value="ECO:0007669"/>
    <property type="project" value="UniProtKB-UniRule"/>
</dbReference>
<comment type="caution">
    <text evidence="15">The sequence shown here is derived from an EMBL/GenBank/DDBJ whole genome shotgun (WGS) entry which is preliminary data.</text>
</comment>
<dbReference type="GO" id="GO:0006281">
    <property type="term" value="P:DNA repair"/>
    <property type="evidence" value="ECO:0007669"/>
    <property type="project" value="UniProtKB-UniRule"/>
</dbReference>
<keyword evidence="16" id="KW-1185">Reference proteome</keyword>
<dbReference type="CDD" id="cd16962">
    <property type="entry name" value="RuvC"/>
    <property type="match status" value="1"/>
</dbReference>
<evidence type="ECO:0000256" key="11">
    <source>
        <dbReference type="ARBA" id="ARBA00023204"/>
    </source>
</evidence>
<dbReference type="STRING" id="108003.B1C78_06500"/>
<dbReference type="EMBL" id="MVBK01000036">
    <property type="protein sequence ID" value="OOG25610.1"/>
    <property type="molecule type" value="Genomic_DNA"/>
</dbReference>
<dbReference type="Proteomes" id="UP000189462">
    <property type="component" value="Unassembled WGS sequence"/>
</dbReference>
<feature type="active site" evidence="13">
    <location>
        <position position="138"/>
    </location>
</feature>
<gene>
    <name evidence="13" type="primary">ruvC</name>
    <name evidence="15" type="ORF">B1C78_06500</name>
</gene>
<feature type="active site" evidence="13">
    <location>
        <position position="66"/>
    </location>
</feature>
<sequence length="179" mass="18746">MRILGIDPGSLVTGFGIIDSDGRSSRHVHSGCIRVSGQDLVVRLGMIFEQVSELVDTHGPDVLSIEQVFVSRNPASALKLGQARGAAICAGVRGGLPVVEYSPASIKQAVVGTGSANKEQVQHMITMILGLDAAPASDAADALAVAVCHAHTQGTFGRLPEGVQALAFRTRGARRRSRR</sequence>